<dbReference type="InterPro" id="IPR003378">
    <property type="entry name" value="Fringe-like_glycosylTrfase"/>
</dbReference>
<keyword evidence="16" id="KW-0325">Glycoprotein</keyword>
<evidence type="ECO:0000256" key="15">
    <source>
        <dbReference type="ARBA" id="ARBA00023157"/>
    </source>
</evidence>
<keyword evidence="7" id="KW-0328">Glycosyltransferase</keyword>
<keyword evidence="15" id="KW-1015">Disulfide bond</keyword>
<evidence type="ECO:0000256" key="2">
    <source>
        <dbReference type="ARBA" id="ARBA00004606"/>
    </source>
</evidence>
<dbReference type="Proteomes" id="UP000095300">
    <property type="component" value="Unassembled WGS sequence"/>
</dbReference>
<dbReference type="GO" id="GO:0016263">
    <property type="term" value="F:glycoprotein-N-acetylgalactosamine 3-beta-galactosyltransferase activity"/>
    <property type="evidence" value="ECO:0007669"/>
    <property type="project" value="UniProtKB-EC"/>
</dbReference>
<feature type="domain" description="Fringe-like glycosyltransferase" evidence="24">
    <location>
        <begin position="100"/>
        <end position="257"/>
    </location>
</feature>
<evidence type="ECO:0000256" key="1">
    <source>
        <dbReference type="ARBA" id="ARBA00001936"/>
    </source>
</evidence>
<evidence type="ECO:0000256" key="11">
    <source>
        <dbReference type="ARBA" id="ARBA00022741"/>
    </source>
</evidence>
<evidence type="ECO:0000256" key="6">
    <source>
        <dbReference type="ARBA" id="ARBA00012557"/>
    </source>
</evidence>
<evidence type="ECO:0000256" key="9">
    <source>
        <dbReference type="ARBA" id="ARBA00022692"/>
    </source>
</evidence>
<dbReference type="GO" id="GO:0000166">
    <property type="term" value="F:nucleotide binding"/>
    <property type="evidence" value="ECO:0007669"/>
    <property type="project" value="UniProtKB-KW"/>
</dbReference>
<dbReference type="EnsemblMetazoa" id="SCAU003163-RB">
    <property type="protein sequence ID" value="SCAU003163-PB"/>
    <property type="gene ID" value="SCAU003163"/>
</dbReference>
<evidence type="ECO:0000259" key="24">
    <source>
        <dbReference type="Pfam" id="PF02434"/>
    </source>
</evidence>
<keyword evidence="14 23" id="KW-0472">Membrane</keyword>
<evidence type="ECO:0000256" key="3">
    <source>
        <dbReference type="ARBA" id="ARBA00004922"/>
    </source>
</evidence>
<dbReference type="OrthoDB" id="414175at2759"/>
<evidence type="ECO:0000256" key="18">
    <source>
        <dbReference type="ARBA" id="ARBA00040898"/>
    </source>
</evidence>
<keyword evidence="10" id="KW-0479">Metal-binding</keyword>
<keyword evidence="9 23" id="KW-0812">Transmembrane</keyword>
<dbReference type="FunFam" id="3.90.550.50:FF:000017">
    <property type="entry name" value="Glycoprotein-N-acetylgalactosamine 3-beta-galactosyltransferase 1"/>
    <property type="match status" value="1"/>
</dbReference>
<evidence type="ECO:0000256" key="4">
    <source>
        <dbReference type="ARBA" id="ARBA00006462"/>
    </source>
</evidence>
<evidence type="ECO:0000256" key="7">
    <source>
        <dbReference type="ARBA" id="ARBA00022676"/>
    </source>
</evidence>
<reference evidence="25" key="2">
    <citation type="submission" date="2020-05" db="UniProtKB">
        <authorList>
            <consortium name="EnsemblMetazoa"/>
        </authorList>
    </citation>
    <scope>IDENTIFICATION</scope>
    <source>
        <strain evidence="25">USDA</strain>
    </source>
</reference>
<dbReference type="STRING" id="35570.A0A1I8NYB3"/>
<keyword evidence="13 23" id="KW-1133">Transmembrane helix</keyword>
<accession>A0A1I8NYB3</accession>
<evidence type="ECO:0000313" key="25">
    <source>
        <dbReference type="EnsemblMetazoa" id="SCAU003163-PA"/>
    </source>
</evidence>
<comment type="subunit">
    <text evidence="5">Homodimer; disulfide-linked.</text>
</comment>
<organism evidence="25 26">
    <name type="scientific">Stomoxys calcitrans</name>
    <name type="common">Stable fly</name>
    <name type="synonym">Conops calcitrans</name>
    <dbReference type="NCBI Taxonomy" id="35570"/>
    <lineage>
        <taxon>Eukaryota</taxon>
        <taxon>Metazoa</taxon>
        <taxon>Ecdysozoa</taxon>
        <taxon>Arthropoda</taxon>
        <taxon>Hexapoda</taxon>
        <taxon>Insecta</taxon>
        <taxon>Pterygota</taxon>
        <taxon>Neoptera</taxon>
        <taxon>Endopterygota</taxon>
        <taxon>Diptera</taxon>
        <taxon>Brachycera</taxon>
        <taxon>Muscomorpha</taxon>
        <taxon>Muscoidea</taxon>
        <taxon>Muscidae</taxon>
        <taxon>Stomoxys</taxon>
    </lineage>
</organism>
<dbReference type="Gene3D" id="3.90.550.50">
    <property type="match status" value="1"/>
</dbReference>
<dbReference type="GO" id="GO:0030145">
    <property type="term" value="F:manganese ion binding"/>
    <property type="evidence" value="ECO:0007669"/>
    <property type="project" value="UniProtKB-ARBA"/>
</dbReference>
<gene>
    <name evidence="25" type="primary">106083666</name>
</gene>
<keyword evidence="11" id="KW-0547">Nucleotide-binding</keyword>
<evidence type="ECO:0000256" key="23">
    <source>
        <dbReference type="SAM" id="Phobius"/>
    </source>
</evidence>
<dbReference type="EnsemblMetazoa" id="SCAU003163-RA">
    <property type="protein sequence ID" value="SCAU003163-PA"/>
    <property type="gene ID" value="SCAU003163"/>
</dbReference>
<keyword evidence="8" id="KW-0808">Transferase</keyword>
<evidence type="ECO:0000256" key="8">
    <source>
        <dbReference type="ARBA" id="ARBA00022679"/>
    </source>
</evidence>
<comment type="cofactor">
    <cofactor evidence="1">
        <name>Mn(2+)</name>
        <dbReference type="ChEBI" id="CHEBI:29035"/>
    </cofactor>
</comment>
<dbReference type="KEGG" id="scac:106083666"/>
<sequence>MNHNSSSSLKLFITLMIGIVIGFTFSQVMDTSRYEIPNLGTSLKNPDVWSNNPWQEEYAAFNFNDTNETINEWSANLSELNTKMADQLYDEVKVLCWILTGPANHEKKAIHVKNTWGSRCNKLLFMSSAEDSKLGSIKLPVGEGRGNLWNKTREAFKYIYDHYLDEYDWFLKADDDTYVIVENLRLFLYPMSTEAPVYFGCKFKPLVRQGYMSGGAGYVLSKEALKRFVELGYSNKTICHPGKGGSEDKEMGKCLQNVGVVAGDSRDDQHRGRFFPSGPNGHLKPKPKSNWYWRYIYYATEDGLNCCSDYAISFHYIHPDQMYVMDYLIYTLRPFGILPNSLQLPPKKDMNELLDKWRNETSNNPL</sequence>
<comment type="similarity">
    <text evidence="4">Belongs to the glycosyltransferase 31 family. Beta3-Gal-T subfamily.</text>
</comment>
<comment type="pathway">
    <text evidence="3">Protein modification; protein glycosylation.</text>
</comment>
<protein>
    <recommendedName>
        <fullName evidence="18">Glycoprotein-N-acetylgalactosamine 3-beta-galactosyltransferase 1</fullName>
        <ecNumber evidence="6">2.4.1.122</ecNumber>
    </recommendedName>
    <alternativeName>
        <fullName evidence="20">Core 1 O-glycan T-synthase</fullName>
    </alternativeName>
    <alternativeName>
        <fullName evidence="21">Core 1 UDP-galactose:N-acetylgalactosamine-alpha-R beta 1,3-galactosyltransferase 1</fullName>
    </alternativeName>
    <alternativeName>
        <fullName evidence="19">Core 1 beta1,3-galactosyltransferase 1</fullName>
    </alternativeName>
</protein>
<dbReference type="InterPro" id="IPR026050">
    <property type="entry name" value="C1GALT1/C1GALT1_chp1"/>
</dbReference>
<evidence type="ECO:0000256" key="14">
    <source>
        <dbReference type="ARBA" id="ARBA00023136"/>
    </source>
</evidence>
<proteinExistence type="inferred from homology"/>
<keyword evidence="17" id="KW-0464">Manganese</keyword>
<evidence type="ECO:0000256" key="17">
    <source>
        <dbReference type="ARBA" id="ARBA00023211"/>
    </source>
</evidence>
<dbReference type="AlphaFoldDB" id="A0A1I8NYB3"/>
<keyword evidence="12" id="KW-0735">Signal-anchor</keyword>
<name>A0A1I8NYB3_STOCA</name>
<dbReference type="PANTHER" id="PTHR23033">
    <property type="entry name" value="BETA1,3-GALACTOSYLTRANSFERASE"/>
    <property type="match status" value="1"/>
</dbReference>
<reference evidence="26" key="1">
    <citation type="submission" date="2015-05" db="EMBL/GenBank/DDBJ databases">
        <authorList>
            <person name="Wilson R.K."/>
            <person name="Warren W.C."/>
            <person name="Olafson P."/>
        </authorList>
    </citation>
    <scope>NUCLEOTIDE SEQUENCE [LARGE SCALE GENOMIC DNA]</scope>
    <source>
        <strain evidence="26">USDA</strain>
    </source>
</reference>
<dbReference type="PANTHER" id="PTHR23033:SF14">
    <property type="entry name" value="GLYCOPROTEIN-N-ACETYLGALACTOSAMINE 3-BETA-GALACTOSYLTRANSFERASE 1-RELATED"/>
    <property type="match status" value="1"/>
</dbReference>
<evidence type="ECO:0000256" key="19">
    <source>
        <dbReference type="ARBA" id="ARBA00041226"/>
    </source>
</evidence>
<dbReference type="UniPathway" id="UPA00378"/>
<dbReference type="GO" id="GO:0016020">
    <property type="term" value="C:membrane"/>
    <property type="evidence" value="ECO:0007669"/>
    <property type="project" value="UniProtKB-SubCell"/>
</dbReference>
<dbReference type="VEuPathDB" id="VectorBase:SCAU003163"/>
<evidence type="ECO:0000256" key="20">
    <source>
        <dbReference type="ARBA" id="ARBA00042009"/>
    </source>
</evidence>
<feature type="transmembrane region" description="Helical" evidence="23">
    <location>
        <begin position="12"/>
        <end position="29"/>
    </location>
</feature>
<evidence type="ECO:0000256" key="5">
    <source>
        <dbReference type="ARBA" id="ARBA00011748"/>
    </source>
</evidence>
<comment type="subcellular location">
    <subcellularLocation>
        <location evidence="2">Membrane</location>
        <topology evidence="2">Single-pass type II membrane protein</topology>
    </subcellularLocation>
</comment>
<keyword evidence="26" id="KW-1185">Reference proteome</keyword>
<evidence type="ECO:0000256" key="22">
    <source>
        <dbReference type="ARBA" id="ARBA00059245"/>
    </source>
</evidence>
<dbReference type="EC" id="2.4.1.122" evidence="6"/>
<evidence type="ECO:0000256" key="16">
    <source>
        <dbReference type="ARBA" id="ARBA00023180"/>
    </source>
</evidence>
<comment type="function">
    <text evidence="22">Glycosyltransferase that generates the core 1 O-glycan Gal-beta1-3GalNAc-alpha1-Ser/Thr (T antigen), which is a precursor for many extended O-glycans in glycoproteins.</text>
</comment>
<evidence type="ECO:0000256" key="21">
    <source>
        <dbReference type="ARBA" id="ARBA00043065"/>
    </source>
</evidence>
<evidence type="ECO:0000256" key="13">
    <source>
        <dbReference type="ARBA" id="ARBA00022989"/>
    </source>
</evidence>
<evidence type="ECO:0000256" key="10">
    <source>
        <dbReference type="ARBA" id="ARBA00022723"/>
    </source>
</evidence>
<dbReference type="Pfam" id="PF02434">
    <property type="entry name" value="Fringe"/>
    <property type="match status" value="1"/>
</dbReference>
<evidence type="ECO:0000256" key="12">
    <source>
        <dbReference type="ARBA" id="ARBA00022968"/>
    </source>
</evidence>
<evidence type="ECO:0000313" key="26">
    <source>
        <dbReference type="Proteomes" id="UP000095300"/>
    </source>
</evidence>